<keyword evidence="4" id="KW-1162">Viral penetration into host cytoplasm</keyword>
<comment type="function">
    <text evidence="1">Forms the portal vertex of the capsid. This portal plays critical roles in head assembly, genome packaging, neck/tail attachment, and genome ejection. The portal protein multimerizes as a single ring-shaped homododecamer arranged around a central channel.</text>
</comment>
<keyword evidence="5" id="KW-1188">Viral release from host cell</keyword>
<evidence type="ECO:0000256" key="11">
    <source>
        <dbReference type="SAM" id="MobiDB-lite"/>
    </source>
</evidence>
<keyword evidence="9" id="KW-0231">Viral genome packaging</keyword>
<keyword evidence="10" id="KW-1160">Virus entry into host cell</keyword>
<evidence type="ECO:0000256" key="1">
    <source>
        <dbReference type="ARBA" id="ARBA00003421"/>
    </source>
</evidence>
<sequence>MSVQPPENFHKLNARFQEARYYKDRWLALYKNLYFYVIPDRDAFNIKFNYTDTGKPVTNMIWDNTAMIAAYQRANDLHGLLMPKDRVWAKYVLDPHMHDENDIQKGQLVLDKVNERIMFYLNESNVARVVGSSNLDLVGGTGVIWVESPSDDVPLYFRSIPAVALYIEYCNDDLIRNCWYVAKMTGRGVVEEFPDYKGTMYQTLLDNPNDTYSVNYGQVEVGRDQYYIYAVLDSDPFNVLWDRYSDYRQIIVYRDRVRPGEAEGRGIGIDMMPTIMDLNRIVEYSRKNMAFKANPPMFYDAGTYFNPYSVRQWAGAMIARQPNGRNPLEALQMPEYPDVLQHIQHMQDTIQKAFMVDPLGEIQTPVRSATEISIRENRAQRTASTDISRLINELPRQVFETAAKILNGRGLLLKPREVIPGFDPKQLKFAFQSPLYDIQNQSDLNHFITSMQIKQQFWGQQAPMISVDMFEANRFISEKLNIPAKLSVSDDKMKQTLAAAAQQQAEQQAPQGAPPTTTAGKVSFPESPNVTI</sequence>
<organism evidence="12">
    <name type="scientific">uncultured Caudovirales phage</name>
    <dbReference type="NCBI Taxonomy" id="2100421"/>
    <lineage>
        <taxon>Viruses</taxon>
        <taxon>Duplodnaviria</taxon>
        <taxon>Heunggongvirae</taxon>
        <taxon>Uroviricota</taxon>
        <taxon>Caudoviricetes</taxon>
        <taxon>Peduoviridae</taxon>
        <taxon>Maltschvirus</taxon>
        <taxon>Maltschvirus maltsch</taxon>
    </lineage>
</organism>
<keyword evidence="6" id="KW-0946">Virion</keyword>
<keyword evidence="7" id="KW-0118">Viral capsid assembly</keyword>
<name>A0A6J5L350_9CAUD</name>
<keyword evidence="8" id="KW-1171">Viral genome ejection through host cell envelope</keyword>
<evidence type="ECO:0000256" key="7">
    <source>
        <dbReference type="ARBA" id="ARBA00022950"/>
    </source>
</evidence>
<reference evidence="12" key="1">
    <citation type="submission" date="2020-04" db="EMBL/GenBank/DDBJ databases">
        <authorList>
            <person name="Chiriac C."/>
            <person name="Salcher M."/>
            <person name="Ghai R."/>
            <person name="Kavagutti S V."/>
        </authorList>
    </citation>
    <scope>NUCLEOTIDE SEQUENCE</scope>
</reference>
<feature type="compositionally biased region" description="Low complexity" evidence="11">
    <location>
        <begin position="497"/>
        <end position="519"/>
    </location>
</feature>
<keyword evidence="3" id="KW-1244">Viral short tail ejection system</keyword>
<proteinExistence type="predicted"/>
<dbReference type="GO" id="GO:0099002">
    <property type="term" value="P:symbiont genome ejection through host cell envelope, short tail mechanism"/>
    <property type="evidence" value="ECO:0007669"/>
    <property type="project" value="UniProtKB-KW"/>
</dbReference>
<accession>A0A6J5L350</accession>
<dbReference type="InterPro" id="IPR020991">
    <property type="entry name" value="Connector_podovirus"/>
</dbReference>
<evidence type="ECO:0000256" key="8">
    <source>
        <dbReference type="ARBA" id="ARBA00023009"/>
    </source>
</evidence>
<dbReference type="EMBL" id="LR796217">
    <property type="protein sequence ID" value="CAB4127746.1"/>
    <property type="molecule type" value="Genomic_DNA"/>
</dbReference>
<comment type="subcellular location">
    <subcellularLocation>
        <location evidence="2">Virion</location>
    </subcellularLocation>
</comment>
<gene>
    <name evidence="13" type="ORF">UFOVP269_52</name>
    <name evidence="12" type="ORF">UFOVP98_18</name>
</gene>
<feature type="region of interest" description="Disordered" evidence="11">
    <location>
        <begin position="497"/>
        <end position="532"/>
    </location>
</feature>
<evidence type="ECO:0000256" key="9">
    <source>
        <dbReference type="ARBA" id="ARBA00023219"/>
    </source>
</evidence>
<evidence type="ECO:0000256" key="6">
    <source>
        <dbReference type="ARBA" id="ARBA00022844"/>
    </source>
</evidence>
<dbReference type="GO" id="GO:0044423">
    <property type="term" value="C:virion component"/>
    <property type="evidence" value="ECO:0007669"/>
    <property type="project" value="UniProtKB-KW"/>
</dbReference>
<dbReference type="EMBL" id="LR796283">
    <property type="protein sequence ID" value="CAB4134427.1"/>
    <property type="molecule type" value="Genomic_DNA"/>
</dbReference>
<evidence type="ECO:0000256" key="10">
    <source>
        <dbReference type="ARBA" id="ARBA00023296"/>
    </source>
</evidence>
<evidence type="ECO:0000313" key="12">
    <source>
        <dbReference type="EMBL" id="CAB4127746.1"/>
    </source>
</evidence>
<evidence type="ECO:0000256" key="5">
    <source>
        <dbReference type="ARBA" id="ARBA00022612"/>
    </source>
</evidence>
<evidence type="ECO:0000313" key="13">
    <source>
        <dbReference type="EMBL" id="CAB4134427.1"/>
    </source>
</evidence>
<dbReference type="Pfam" id="PF12236">
    <property type="entry name" value="Head-tail_con"/>
    <property type="match status" value="1"/>
</dbReference>
<evidence type="ECO:0000256" key="2">
    <source>
        <dbReference type="ARBA" id="ARBA00004328"/>
    </source>
</evidence>
<evidence type="ECO:0000256" key="3">
    <source>
        <dbReference type="ARBA" id="ARBA00022470"/>
    </source>
</evidence>
<protein>
    <submittedName>
        <fullName evidence="12">Head-to-tail connector protein, podovirus-type</fullName>
    </submittedName>
</protein>
<evidence type="ECO:0000256" key="4">
    <source>
        <dbReference type="ARBA" id="ARBA00022595"/>
    </source>
</evidence>